<feature type="region of interest" description="Disordered" evidence="2">
    <location>
        <begin position="344"/>
        <end position="394"/>
    </location>
</feature>
<proteinExistence type="inferred from homology"/>
<protein>
    <submittedName>
        <fullName evidence="3">Uncharacterized protein</fullName>
    </submittedName>
</protein>
<gene>
    <name evidence="3" type="ORF">NSCI0253_LOCUS13402</name>
</gene>
<feature type="compositionally biased region" description="Basic and acidic residues" evidence="2">
    <location>
        <begin position="369"/>
        <end position="394"/>
    </location>
</feature>
<feature type="compositionally biased region" description="Polar residues" evidence="2">
    <location>
        <begin position="357"/>
        <end position="367"/>
    </location>
</feature>
<name>A0A7S1F2L4_NOCSC</name>
<comment type="similarity">
    <text evidence="1">Belongs to the PHAF1 family.</text>
</comment>
<sequence>MVAGPGTAWPVEPTRRVGPFLLGMGVNEALAAIQKMRLDKAEFNFDERRVFDTDMCLRLPSLGIQLCFDGFQQDLRLIVVCFQQQPAFGSSGTGSEPTMLPSLSYGGRVFVGAQHPEVNFREVYTMFGPTWIGDFQSGSRSAYTLRYPGLAFEFPLPEDMVDTLAARCEHPIEIPDTPMASRMWVYCAASTSFQNLVSAREEHDVAVVRPAGVELRGRRLRFGSMPQDIFSDFGPPEQVCTKDNDAVKIHSAATENTGPADYFYNYFHLGVDVLFDGRSHMMKKVILHTNHPTHELFSQYVRCFFQVPIAPSDAGRVPDASVGALSQAMDIVTLEPPMEEMTLEIDPPELGPCARPSCSSSQVSNSDEPAGRDTRTEVEVDGKPEHETAKSRPEVSIDPLHSTAQSPILAKLCELGPAGIRDPPCWDLPPASPLENTQQNSAHPAQPTAASRFGQDHSSFADRACHVDLKWAWSDIERVLTKSTGCSCAKPLVMNQGGHTPFGSTFFYAFPGLVFEVMQNGFVASLTVFQCDRA</sequence>
<accession>A0A7S1F2L4</accession>
<organism evidence="3">
    <name type="scientific">Noctiluca scintillans</name>
    <name type="common">Sea sparkle</name>
    <name type="synonym">Red tide dinoflagellate</name>
    <dbReference type="NCBI Taxonomy" id="2966"/>
    <lineage>
        <taxon>Eukaryota</taxon>
        <taxon>Sar</taxon>
        <taxon>Alveolata</taxon>
        <taxon>Dinophyceae</taxon>
        <taxon>Noctilucales</taxon>
        <taxon>Noctilucaceae</taxon>
        <taxon>Noctiluca</taxon>
    </lineage>
</organism>
<dbReference type="InterPro" id="IPR005373">
    <property type="entry name" value="PHAF1"/>
</dbReference>
<dbReference type="InterPro" id="IPR039156">
    <property type="entry name" value="PHAF1/BROMI"/>
</dbReference>
<reference evidence="3" key="1">
    <citation type="submission" date="2021-01" db="EMBL/GenBank/DDBJ databases">
        <authorList>
            <person name="Corre E."/>
            <person name="Pelletier E."/>
            <person name="Niang G."/>
            <person name="Scheremetjew M."/>
            <person name="Finn R."/>
            <person name="Kale V."/>
            <person name="Holt S."/>
            <person name="Cochrane G."/>
            <person name="Meng A."/>
            <person name="Brown T."/>
            <person name="Cohen L."/>
        </authorList>
    </citation>
    <scope>NUCLEOTIDE SEQUENCE</scope>
</reference>
<feature type="compositionally biased region" description="Polar residues" evidence="2">
    <location>
        <begin position="434"/>
        <end position="443"/>
    </location>
</feature>
<dbReference type="PANTHER" id="PTHR13465">
    <property type="entry name" value="UPF0183 PROTEIN"/>
    <property type="match status" value="1"/>
</dbReference>
<dbReference type="Pfam" id="PF03676">
    <property type="entry name" value="PHAF1"/>
    <property type="match status" value="2"/>
</dbReference>
<dbReference type="EMBL" id="HBFQ01019132">
    <property type="protein sequence ID" value="CAD8839054.1"/>
    <property type="molecule type" value="Transcribed_RNA"/>
</dbReference>
<evidence type="ECO:0000313" key="3">
    <source>
        <dbReference type="EMBL" id="CAD8839054.1"/>
    </source>
</evidence>
<evidence type="ECO:0000256" key="2">
    <source>
        <dbReference type="SAM" id="MobiDB-lite"/>
    </source>
</evidence>
<dbReference type="AlphaFoldDB" id="A0A7S1F2L4"/>
<dbReference type="PANTHER" id="PTHR13465:SF2">
    <property type="entry name" value="PHAGOSOME ASSEMBLY FACTOR 1"/>
    <property type="match status" value="1"/>
</dbReference>
<evidence type="ECO:0000256" key="1">
    <source>
        <dbReference type="ARBA" id="ARBA00024339"/>
    </source>
</evidence>
<feature type="region of interest" description="Disordered" evidence="2">
    <location>
        <begin position="427"/>
        <end position="454"/>
    </location>
</feature>